<keyword evidence="2" id="KW-1185">Reference proteome</keyword>
<comment type="caution">
    <text evidence="1">The sequence shown here is derived from an EMBL/GenBank/DDBJ whole genome shotgun (WGS) entry which is preliminary data.</text>
</comment>
<gene>
    <name evidence="1" type="ORF">SNAT2548_LOCUS25958</name>
</gene>
<accession>A0A812S7Z8</accession>
<dbReference type="OrthoDB" id="436862at2759"/>
<dbReference type="EMBL" id="CAJNDS010002412">
    <property type="protein sequence ID" value="CAE7464750.1"/>
    <property type="molecule type" value="Genomic_DNA"/>
</dbReference>
<reference evidence="1" key="1">
    <citation type="submission" date="2021-02" db="EMBL/GenBank/DDBJ databases">
        <authorList>
            <person name="Dougan E. K."/>
            <person name="Rhodes N."/>
            <person name="Thang M."/>
            <person name="Chan C."/>
        </authorList>
    </citation>
    <scope>NUCLEOTIDE SEQUENCE</scope>
</reference>
<organism evidence="1 2">
    <name type="scientific">Symbiodinium natans</name>
    <dbReference type="NCBI Taxonomy" id="878477"/>
    <lineage>
        <taxon>Eukaryota</taxon>
        <taxon>Sar</taxon>
        <taxon>Alveolata</taxon>
        <taxon>Dinophyceae</taxon>
        <taxon>Suessiales</taxon>
        <taxon>Symbiodiniaceae</taxon>
        <taxon>Symbiodinium</taxon>
    </lineage>
</organism>
<dbReference type="Proteomes" id="UP000604046">
    <property type="component" value="Unassembled WGS sequence"/>
</dbReference>
<evidence type="ECO:0000313" key="1">
    <source>
        <dbReference type="EMBL" id="CAE7464750.1"/>
    </source>
</evidence>
<dbReference type="AlphaFoldDB" id="A0A812S7Z8"/>
<protein>
    <submittedName>
        <fullName evidence="1">Uncharacterized protein</fullName>
    </submittedName>
</protein>
<proteinExistence type="predicted"/>
<sequence length="280" mass="32286">MQRSGPSLRRLLLATPGNPAFLAGWRRTWARGGGQRSSAPATGPAFRWRSEAGWRRALQMLQELQADGYDASRMDWSWWTENIQSSNSKIDVTCQKCGHRSRGTKLQSLQSGQSPGCFCNGRVRWSSREGHARCLALLRDRFGERYDASRMDWSWWQKNIKNQRSKIDVTCQECGHPSRTTWLTSLQIGQPPGCLCNGGVRWSSREGRARCLELLKDRFGERYDASRMDWSWWQENTDGQRSKIDVTCQECRHRSRGTMLMSLQRGYSPRCLCARRRKAS</sequence>
<name>A0A812S7Z8_9DINO</name>
<evidence type="ECO:0000313" key="2">
    <source>
        <dbReference type="Proteomes" id="UP000604046"/>
    </source>
</evidence>